<keyword evidence="1" id="KW-0472">Membrane</keyword>
<evidence type="ECO:0000313" key="2">
    <source>
        <dbReference type="EMBL" id="SIN88459.1"/>
    </source>
</evidence>
<dbReference type="RefSeq" id="WP_074239028.1">
    <property type="nucleotide sequence ID" value="NZ_FSRA01000001.1"/>
</dbReference>
<evidence type="ECO:0000313" key="3">
    <source>
        <dbReference type="Proteomes" id="UP000185003"/>
    </source>
</evidence>
<dbReference type="EMBL" id="FSRA01000001">
    <property type="protein sequence ID" value="SIN88459.1"/>
    <property type="molecule type" value="Genomic_DNA"/>
</dbReference>
<feature type="transmembrane region" description="Helical" evidence="1">
    <location>
        <begin position="63"/>
        <end position="87"/>
    </location>
</feature>
<protein>
    <submittedName>
        <fullName evidence="2">Uncharacterized protein</fullName>
    </submittedName>
</protein>
<keyword evidence="1" id="KW-0812">Transmembrane</keyword>
<dbReference type="STRING" id="536979.SAMN04488055_1925"/>
<reference evidence="2 3" key="1">
    <citation type="submission" date="2016-11" db="EMBL/GenBank/DDBJ databases">
        <authorList>
            <person name="Jaros S."/>
            <person name="Januszkiewicz K."/>
            <person name="Wedrychowicz H."/>
        </authorList>
    </citation>
    <scope>NUCLEOTIDE SEQUENCE [LARGE SCALE GENOMIC DNA]</scope>
    <source>
        <strain evidence="2 3">DSM 24787</strain>
    </source>
</reference>
<dbReference type="Proteomes" id="UP000185003">
    <property type="component" value="Unassembled WGS sequence"/>
</dbReference>
<name>A0A1N6EZP6_9BACT</name>
<proteinExistence type="predicted"/>
<keyword evidence="1" id="KW-1133">Transmembrane helix</keyword>
<keyword evidence="3" id="KW-1185">Reference proteome</keyword>
<dbReference type="AlphaFoldDB" id="A0A1N6EZP6"/>
<sequence>MTKKKGDYTVICSDESAAAGKYLSAFIYFVFFAIPIIWLIGMWSESGSIYATDRLSQLYVPGLVLFAIGALFFRGFFFSIMSVISIIKGKAQITVNNDGIKIFEDKFRYWADIELVQLTTDFDHKYIAVKCIDPLESMNYALSHPMDTAEFKDFNKLKDILDNFTDKVKILEF</sequence>
<organism evidence="2 3">
    <name type="scientific">Chitinophaga niabensis</name>
    <dbReference type="NCBI Taxonomy" id="536979"/>
    <lineage>
        <taxon>Bacteria</taxon>
        <taxon>Pseudomonadati</taxon>
        <taxon>Bacteroidota</taxon>
        <taxon>Chitinophagia</taxon>
        <taxon>Chitinophagales</taxon>
        <taxon>Chitinophagaceae</taxon>
        <taxon>Chitinophaga</taxon>
    </lineage>
</organism>
<accession>A0A1N6EZP6</accession>
<gene>
    <name evidence="2" type="ORF">SAMN04488055_1925</name>
</gene>
<feature type="transmembrane region" description="Helical" evidence="1">
    <location>
        <begin position="21"/>
        <end position="43"/>
    </location>
</feature>
<evidence type="ECO:0000256" key="1">
    <source>
        <dbReference type="SAM" id="Phobius"/>
    </source>
</evidence>